<dbReference type="PANTHER" id="PTHR10969">
    <property type="entry name" value="MICROTUBULE-ASSOCIATED PROTEINS 1A/1B LIGHT CHAIN 3-RELATED"/>
    <property type="match status" value="1"/>
</dbReference>
<dbReference type="InterPro" id="IPR029071">
    <property type="entry name" value="Ubiquitin-like_domsf"/>
</dbReference>
<name>A0A2J7R1R9_9NEOP</name>
<feature type="lipid moiety-binding region" description="Phosphatidylserine amidated glycine; alternate" evidence="9">
    <location>
        <position position="223"/>
    </location>
</feature>
<comment type="subcellular location">
    <subcellularLocation>
        <location evidence="1">Cytoplasmic vesicle</location>
        <location evidence="1">Autophagosome</location>
    </subcellularLocation>
    <subcellularLocation>
        <location evidence="8">Endomembrane system</location>
        <topology evidence="8">Lipid-anchor</topology>
    </subcellularLocation>
</comment>
<dbReference type="GO" id="GO:0006950">
    <property type="term" value="P:response to stress"/>
    <property type="evidence" value="ECO:0007669"/>
    <property type="project" value="UniProtKB-ARBA"/>
</dbReference>
<evidence type="ECO:0000256" key="3">
    <source>
        <dbReference type="ARBA" id="ARBA00022490"/>
    </source>
</evidence>
<evidence type="ECO:0000256" key="8">
    <source>
        <dbReference type="ARBA" id="ARBA00037868"/>
    </source>
</evidence>
<evidence type="ECO:0000256" key="1">
    <source>
        <dbReference type="ARBA" id="ARBA00004419"/>
    </source>
</evidence>
<dbReference type="GO" id="GO:0031410">
    <property type="term" value="C:cytoplasmic vesicle"/>
    <property type="evidence" value="ECO:0007669"/>
    <property type="project" value="UniProtKB-KW"/>
</dbReference>
<comment type="caution">
    <text evidence="11">The sequence shown here is derived from an EMBL/GenBank/DDBJ whole genome shotgun (WGS) entry which is preliminary data.</text>
</comment>
<dbReference type="InterPro" id="IPR027731">
    <property type="entry name" value="MAP1A/MAP1B_LC3C"/>
</dbReference>
<accession>A0A2J7R1R9</accession>
<gene>
    <name evidence="11" type="primary">MAP1LC3C</name>
    <name evidence="11" type="ORF">B7P43_G03752</name>
</gene>
<protein>
    <submittedName>
        <fullName evidence="11">Microtubule-associated proteins 1A/1B light chain 3C</fullName>
    </submittedName>
</protein>
<evidence type="ECO:0000256" key="9">
    <source>
        <dbReference type="PIRSR" id="PIRSR604241-50"/>
    </source>
</evidence>
<dbReference type="GO" id="GO:0012505">
    <property type="term" value="C:endomembrane system"/>
    <property type="evidence" value="ECO:0007669"/>
    <property type="project" value="UniProtKB-SubCell"/>
</dbReference>
<evidence type="ECO:0000256" key="5">
    <source>
        <dbReference type="ARBA" id="ARBA00023136"/>
    </source>
</evidence>
<keyword evidence="6 9" id="KW-0449">Lipoprotein</keyword>
<evidence type="ECO:0000256" key="6">
    <source>
        <dbReference type="ARBA" id="ARBA00023288"/>
    </source>
</evidence>
<comment type="similarity">
    <text evidence="2 10">Belongs to the ATG8 family.</text>
</comment>
<dbReference type="Pfam" id="PF02991">
    <property type="entry name" value="ATG8"/>
    <property type="match status" value="1"/>
</dbReference>
<reference evidence="11 12" key="1">
    <citation type="submission" date="2017-12" db="EMBL/GenBank/DDBJ databases">
        <title>Hemimetabolous genomes reveal molecular basis of termite eusociality.</title>
        <authorList>
            <person name="Harrison M.C."/>
            <person name="Jongepier E."/>
            <person name="Robertson H.M."/>
            <person name="Arning N."/>
            <person name="Bitard-Feildel T."/>
            <person name="Chao H."/>
            <person name="Childers C.P."/>
            <person name="Dinh H."/>
            <person name="Doddapaneni H."/>
            <person name="Dugan S."/>
            <person name="Gowin J."/>
            <person name="Greiner C."/>
            <person name="Han Y."/>
            <person name="Hu H."/>
            <person name="Hughes D.S.T."/>
            <person name="Huylmans A.-K."/>
            <person name="Kemena C."/>
            <person name="Kremer L.P.M."/>
            <person name="Lee S.L."/>
            <person name="Lopez-Ezquerra A."/>
            <person name="Mallet L."/>
            <person name="Monroy-Kuhn J.M."/>
            <person name="Moser A."/>
            <person name="Murali S.C."/>
            <person name="Muzny D.M."/>
            <person name="Otani S."/>
            <person name="Piulachs M.-D."/>
            <person name="Poelchau M."/>
            <person name="Qu J."/>
            <person name="Schaub F."/>
            <person name="Wada-Katsumata A."/>
            <person name="Worley K.C."/>
            <person name="Xie Q."/>
            <person name="Ylla G."/>
            <person name="Poulsen M."/>
            <person name="Gibbs R.A."/>
            <person name="Schal C."/>
            <person name="Richards S."/>
            <person name="Belles X."/>
            <person name="Korb J."/>
            <person name="Bornberg-Bauer E."/>
        </authorList>
    </citation>
    <scope>NUCLEOTIDE SEQUENCE [LARGE SCALE GENOMIC DNA]</scope>
    <source>
        <tissue evidence="11">Whole body</tissue>
    </source>
</reference>
<dbReference type="SUPFAM" id="SSF54236">
    <property type="entry name" value="Ubiquitin-like"/>
    <property type="match status" value="1"/>
</dbReference>
<keyword evidence="5" id="KW-0472">Membrane</keyword>
<dbReference type="OrthoDB" id="6738456at2759"/>
<dbReference type="AlphaFoldDB" id="A0A2J7R1R9"/>
<evidence type="ECO:0000256" key="4">
    <source>
        <dbReference type="ARBA" id="ARBA00023006"/>
    </source>
</evidence>
<evidence type="ECO:0000256" key="10">
    <source>
        <dbReference type="RuleBase" id="RU004384"/>
    </source>
</evidence>
<proteinExistence type="inferred from homology"/>
<dbReference type="FunFam" id="3.10.20.90:FF:000149">
    <property type="entry name" value="microtubule-associated proteins 1A/1B light chain 3C"/>
    <property type="match status" value="1"/>
</dbReference>
<dbReference type="STRING" id="105785.A0A2J7R1R9"/>
<dbReference type="Proteomes" id="UP000235965">
    <property type="component" value="Unassembled WGS sequence"/>
</dbReference>
<dbReference type="Gene3D" id="3.10.20.90">
    <property type="entry name" value="Phosphatidylinositol 3-kinase Catalytic Subunit, Chain A, domain 1"/>
    <property type="match status" value="1"/>
</dbReference>
<keyword evidence="7" id="KW-0968">Cytoplasmic vesicle</keyword>
<dbReference type="CDD" id="cd17236">
    <property type="entry name" value="Ubl_ATG8_MAP1LC3C"/>
    <property type="match status" value="1"/>
</dbReference>
<dbReference type="InterPro" id="IPR004241">
    <property type="entry name" value="Atg8-like"/>
</dbReference>
<dbReference type="GO" id="GO:0005776">
    <property type="term" value="C:autophagosome"/>
    <property type="evidence" value="ECO:0007669"/>
    <property type="project" value="UniProtKB-SubCell"/>
</dbReference>
<evidence type="ECO:0000313" key="12">
    <source>
        <dbReference type="Proteomes" id="UP000235965"/>
    </source>
</evidence>
<organism evidence="11 12">
    <name type="scientific">Cryptotermes secundus</name>
    <dbReference type="NCBI Taxonomy" id="105785"/>
    <lineage>
        <taxon>Eukaryota</taxon>
        <taxon>Metazoa</taxon>
        <taxon>Ecdysozoa</taxon>
        <taxon>Arthropoda</taxon>
        <taxon>Hexapoda</taxon>
        <taxon>Insecta</taxon>
        <taxon>Pterygota</taxon>
        <taxon>Neoptera</taxon>
        <taxon>Polyneoptera</taxon>
        <taxon>Dictyoptera</taxon>
        <taxon>Blattodea</taxon>
        <taxon>Blattoidea</taxon>
        <taxon>Termitoidae</taxon>
        <taxon>Kalotermitidae</taxon>
        <taxon>Cryptotermitinae</taxon>
        <taxon>Cryptotermes</taxon>
    </lineage>
</organism>
<dbReference type="InParanoid" id="A0A2J7R1R9"/>
<sequence length="229" mass="25952">MGLLTEGKVFIVEYYFRSYGNGRQATRFLGFERPDVIQKPLHSTRVTIWCAVAAHGILDPCFIEDEEGNALTVTQEPYRDMVIGPFLQDLRSIVGVIEPAGTRIPLQPRNVYSKEKASRKEEVAVIRAKFPNKVPVIVDRFRKEMSLPQMDKTKFLVPQEITMSQFVTIIRNRMQLGSTQAFYLLVNNRSMLSLSKTMAEVYSEHQDDDGFLHVTYASQEVFGSGAPGP</sequence>
<evidence type="ECO:0000256" key="7">
    <source>
        <dbReference type="ARBA" id="ARBA00023329"/>
    </source>
</evidence>
<keyword evidence="12" id="KW-1185">Reference proteome</keyword>
<dbReference type="GO" id="GO:0016236">
    <property type="term" value="P:macroautophagy"/>
    <property type="evidence" value="ECO:0007669"/>
    <property type="project" value="UniProtKB-ARBA"/>
</dbReference>
<evidence type="ECO:0000313" key="11">
    <source>
        <dbReference type="EMBL" id="PNF34773.1"/>
    </source>
</evidence>
<keyword evidence="4 10" id="KW-0072">Autophagy</keyword>
<keyword evidence="3" id="KW-0963">Cytoplasm</keyword>
<dbReference type="EMBL" id="NEVH01008202">
    <property type="protein sequence ID" value="PNF34773.1"/>
    <property type="molecule type" value="Genomic_DNA"/>
</dbReference>
<evidence type="ECO:0000256" key="2">
    <source>
        <dbReference type="ARBA" id="ARBA00007293"/>
    </source>
</evidence>